<feature type="region of interest" description="Disordered" evidence="1">
    <location>
        <begin position="1"/>
        <end position="28"/>
    </location>
</feature>
<keyword evidence="2" id="KW-1133">Transmembrane helix</keyword>
<dbReference type="Proteomes" id="UP000198867">
    <property type="component" value="Unassembled WGS sequence"/>
</dbReference>
<reference evidence="4" key="1">
    <citation type="submission" date="2016-10" db="EMBL/GenBank/DDBJ databases">
        <authorList>
            <person name="Varghese N."/>
            <person name="Submissions S."/>
        </authorList>
    </citation>
    <scope>NUCLEOTIDE SEQUENCE [LARGE SCALE GENOMIC DNA]</scope>
    <source>
        <strain evidence="4">CGMCC 1.11101</strain>
    </source>
</reference>
<evidence type="ECO:0000256" key="1">
    <source>
        <dbReference type="SAM" id="MobiDB-lite"/>
    </source>
</evidence>
<evidence type="ECO:0000313" key="4">
    <source>
        <dbReference type="Proteomes" id="UP000198867"/>
    </source>
</evidence>
<keyword evidence="2" id="KW-0812">Transmembrane</keyword>
<feature type="transmembrane region" description="Helical" evidence="2">
    <location>
        <begin position="164"/>
        <end position="186"/>
    </location>
</feature>
<feature type="compositionally biased region" description="Basic and acidic residues" evidence="1">
    <location>
        <begin position="1"/>
        <end position="22"/>
    </location>
</feature>
<proteinExistence type="predicted"/>
<gene>
    <name evidence="3" type="ORF">SAMN05216219_0900</name>
</gene>
<accession>A0A1I4ZL74</accession>
<dbReference type="AlphaFoldDB" id="A0A1I4ZL74"/>
<organism evidence="3 4">
    <name type="scientific">Mycetocola miduiensis</name>
    <dbReference type="NCBI Taxonomy" id="995034"/>
    <lineage>
        <taxon>Bacteria</taxon>
        <taxon>Bacillati</taxon>
        <taxon>Actinomycetota</taxon>
        <taxon>Actinomycetes</taxon>
        <taxon>Micrococcales</taxon>
        <taxon>Microbacteriaceae</taxon>
        <taxon>Mycetocola</taxon>
    </lineage>
</organism>
<dbReference type="OrthoDB" id="3418413at2"/>
<name>A0A1I4ZL74_9MICO</name>
<protein>
    <submittedName>
        <fullName evidence="3">Uncharacterized protein</fullName>
    </submittedName>
</protein>
<evidence type="ECO:0000313" key="3">
    <source>
        <dbReference type="EMBL" id="SFN51005.1"/>
    </source>
</evidence>
<keyword evidence="2" id="KW-0472">Membrane</keyword>
<feature type="transmembrane region" description="Helical" evidence="2">
    <location>
        <begin position="231"/>
        <end position="251"/>
    </location>
</feature>
<sequence>MANYGRDIRNSLHNIERHEQDQPRSAAQFARSNAATTQAVRSAATGAWVGAGFQAVSAFQSARAARAAEEQLALQQAMAERQHTMAEQATWHQFSMWRQSADGIAFLAWREPACKLAQLIRDRDSMWLEGWTTAIGRAQSEIPDSEKQRVIRHPSRLKQTGLKVASVLSFVLAGLFTLSLLFQVFVASVSQRIPESSGYTYAQCQADLNAPNTLLSTSDCAALKHDPAGTIIQQVIPLGLFLGLGIMLIVVRMAKRKEARADHALGNEAQARINHWRYDPLAVTPGYAGSVTS</sequence>
<keyword evidence="4" id="KW-1185">Reference proteome</keyword>
<evidence type="ECO:0000256" key="2">
    <source>
        <dbReference type="SAM" id="Phobius"/>
    </source>
</evidence>
<dbReference type="RefSeq" id="WP_090709189.1">
    <property type="nucleotide sequence ID" value="NZ_FOVM01000002.1"/>
</dbReference>
<dbReference type="EMBL" id="FOVM01000002">
    <property type="protein sequence ID" value="SFN51005.1"/>
    <property type="molecule type" value="Genomic_DNA"/>
</dbReference>